<evidence type="ECO:0000256" key="4">
    <source>
        <dbReference type="ARBA" id="ARBA00023242"/>
    </source>
</evidence>
<dbReference type="Pfam" id="PF00172">
    <property type="entry name" value="Zn_clus"/>
    <property type="match status" value="1"/>
</dbReference>
<dbReference type="GO" id="GO:0003677">
    <property type="term" value="F:DNA binding"/>
    <property type="evidence" value="ECO:0007669"/>
    <property type="project" value="UniProtKB-KW"/>
</dbReference>
<dbReference type="InterPro" id="IPR001138">
    <property type="entry name" value="Zn2Cys6_DnaBD"/>
</dbReference>
<dbReference type="Proteomes" id="UP000654913">
    <property type="component" value="Chromosome 3"/>
</dbReference>
<reference evidence="6" key="1">
    <citation type="submission" date="2021-01" db="EMBL/GenBank/DDBJ databases">
        <authorList>
            <consortium name="Aspergillus puulaauensis MK2 genome sequencing consortium"/>
            <person name="Kazuki M."/>
            <person name="Futagami T."/>
        </authorList>
    </citation>
    <scope>NUCLEOTIDE SEQUENCE</scope>
    <source>
        <strain evidence="6">MK2</strain>
    </source>
</reference>
<dbReference type="AlphaFoldDB" id="A0A7R7XKH2"/>
<dbReference type="PANTHER" id="PTHR31069:SF25">
    <property type="entry name" value="TRANSCRIPTION FACTOR, PUTATIVE (EUROFUNG)-RELATED"/>
    <property type="match status" value="1"/>
</dbReference>
<dbReference type="Gene3D" id="4.10.240.10">
    <property type="entry name" value="Zn(2)-C6 fungal-type DNA-binding domain"/>
    <property type="match status" value="1"/>
</dbReference>
<keyword evidence="2" id="KW-0238">DNA-binding</keyword>
<keyword evidence="1" id="KW-0805">Transcription regulation</keyword>
<sequence length="754" mass="84685">MPATRSHFLGSCHTCRRRHVRCDRERPSCSKCRSLGVPCEGFSDDVRWVSCNDQNNTNTSAETDRKGMRRYLYSEKSRLSMSAGLGHDLISGSVDATLAEIDQKSQTINNDTGGMAVGPFSVLSFHRDSDQAGPRVEPEGDSTPVPELVTGVTAPAIGAGPITPLTDPVGYMDDFLHWSDILGLQLDNADFSTWPETTTLDELDSAVQDFHIPSVGESRQADDSIVIPSYEPMLSDPGHLIWTPTSHPTGQDSSPPADILADAPFLLKHLQTKVAPLMVAMPLGKKSPWTMLNIPAAVVTLGDLTFMSADNITHARLANLYSLLACSAIHLTLQPSPDTDRPVEHWQRVTNQAFAQTKEQMQLTLKNELEPPKKAKYKDQLMALCALTEFAVFSKYPPMSPVVNDVQIISGQQDHARCLLLDSERLVRLRGLVKRKISQKARLLHHVYTWHRIVGESTYVLHDYTPSRAFLDALQTNFQTPREESIRHADEPSPRLDNFLRLETSPSDRDLNIDEQKDQETSLQDIHLQDSRDYPETLYKQIYGIPETWLSLLSQTTRLANVMETFRHAQKSADNLSFGAYDALHRRSVRLEYMICSLASRYIDSDITTSNENSNPAQHIFRALNAALLIFFYRRIRDVHPLLLQQHIDTVISGLDAFRLSSRTDDGQDQPLSLGSIWPAFIAGCEAIDSKRRNAVLSWFDRAYASCGLTPIATARGIMVRLWDRQDRCLGNRGERVESWIEIVREEGIWPILC</sequence>
<evidence type="ECO:0000256" key="2">
    <source>
        <dbReference type="ARBA" id="ARBA00023125"/>
    </source>
</evidence>
<evidence type="ECO:0000313" key="7">
    <source>
        <dbReference type="Proteomes" id="UP000654913"/>
    </source>
</evidence>
<evidence type="ECO:0000313" key="6">
    <source>
        <dbReference type="EMBL" id="BCS23152.1"/>
    </source>
</evidence>
<dbReference type="InterPro" id="IPR050675">
    <property type="entry name" value="OAF3"/>
</dbReference>
<reference evidence="6" key="2">
    <citation type="submission" date="2021-02" db="EMBL/GenBank/DDBJ databases">
        <title>Aspergillus puulaauensis MK2 genome sequence.</title>
        <authorList>
            <person name="Futagami T."/>
            <person name="Mori K."/>
            <person name="Kadooka C."/>
            <person name="Tanaka T."/>
        </authorList>
    </citation>
    <scope>NUCLEOTIDE SEQUENCE</scope>
    <source>
        <strain evidence="6">MK2</strain>
    </source>
</reference>
<evidence type="ECO:0000259" key="5">
    <source>
        <dbReference type="PROSITE" id="PS50048"/>
    </source>
</evidence>
<dbReference type="OrthoDB" id="5089701at2759"/>
<name>A0A7R7XKH2_9EURO</name>
<evidence type="ECO:0000256" key="3">
    <source>
        <dbReference type="ARBA" id="ARBA00023163"/>
    </source>
</evidence>
<dbReference type="SUPFAM" id="SSF57701">
    <property type="entry name" value="Zn2/Cys6 DNA-binding domain"/>
    <property type="match status" value="1"/>
</dbReference>
<accession>A0A7R7XKH2</accession>
<organism evidence="6 7">
    <name type="scientific">Aspergillus puulaauensis</name>
    <dbReference type="NCBI Taxonomy" id="1220207"/>
    <lineage>
        <taxon>Eukaryota</taxon>
        <taxon>Fungi</taxon>
        <taxon>Dikarya</taxon>
        <taxon>Ascomycota</taxon>
        <taxon>Pezizomycotina</taxon>
        <taxon>Eurotiomycetes</taxon>
        <taxon>Eurotiomycetidae</taxon>
        <taxon>Eurotiales</taxon>
        <taxon>Aspergillaceae</taxon>
        <taxon>Aspergillus</taxon>
    </lineage>
</organism>
<dbReference type="GO" id="GO:0008270">
    <property type="term" value="F:zinc ion binding"/>
    <property type="evidence" value="ECO:0007669"/>
    <property type="project" value="InterPro"/>
</dbReference>
<dbReference type="PROSITE" id="PS00463">
    <property type="entry name" value="ZN2_CY6_FUNGAL_1"/>
    <property type="match status" value="1"/>
</dbReference>
<dbReference type="SMART" id="SM00066">
    <property type="entry name" value="GAL4"/>
    <property type="match status" value="1"/>
</dbReference>
<dbReference type="GO" id="GO:0000981">
    <property type="term" value="F:DNA-binding transcription factor activity, RNA polymerase II-specific"/>
    <property type="evidence" value="ECO:0007669"/>
    <property type="project" value="InterPro"/>
</dbReference>
<dbReference type="KEGG" id="apuu:APUU_31377A"/>
<feature type="domain" description="Zn(2)-C6 fungal-type" evidence="5">
    <location>
        <begin position="11"/>
        <end position="39"/>
    </location>
</feature>
<keyword evidence="7" id="KW-1185">Reference proteome</keyword>
<keyword evidence="4" id="KW-0539">Nucleus</keyword>
<evidence type="ECO:0000256" key="1">
    <source>
        <dbReference type="ARBA" id="ARBA00023015"/>
    </source>
</evidence>
<proteinExistence type="predicted"/>
<keyword evidence="3" id="KW-0804">Transcription</keyword>
<dbReference type="InterPro" id="IPR021858">
    <property type="entry name" value="Fun_TF"/>
</dbReference>
<dbReference type="Pfam" id="PF11951">
    <property type="entry name" value="Fungal_trans_2"/>
    <property type="match status" value="1"/>
</dbReference>
<protein>
    <recommendedName>
        <fullName evidence="5">Zn(2)-C6 fungal-type domain-containing protein</fullName>
    </recommendedName>
</protein>
<dbReference type="RefSeq" id="XP_041555346.1">
    <property type="nucleotide sequence ID" value="XM_041702574.1"/>
</dbReference>
<dbReference type="CDD" id="cd00067">
    <property type="entry name" value="GAL4"/>
    <property type="match status" value="1"/>
</dbReference>
<dbReference type="PROSITE" id="PS50048">
    <property type="entry name" value="ZN2_CY6_FUNGAL_2"/>
    <property type="match status" value="1"/>
</dbReference>
<dbReference type="EMBL" id="AP024445">
    <property type="protein sequence ID" value="BCS23152.1"/>
    <property type="molecule type" value="Genomic_DNA"/>
</dbReference>
<gene>
    <name evidence="6" type="ORF">APUU_31377A</name>
</gene>
<dbReference type="PANTHER" id="PTHR31069">
    <property type="entry name" value="OLEATE-ACTIVATED TRANSCRIPTION FACTOR 1-RELATED"/>
    <property type="match status" value="1"/>
</dbReference>
<dbReference type="InterPro" id="IPR036864">
    <property type="entry name" value="Zn2-C6_fun-type_DNA-bd_sf"/>
</dbReference>
<dbReference type="GeneID" id="64973157"/>